<dbReference type="GO" id="GO:0046872">
    <property type="term" value="F:metal ion binding"/>
    <property type="evidence" value="ECO:0007669"/>
    <property type="project" value="UniProtKB-KW"/>
</dbReference>
<keyword evidence="3" id="KW-0479">Metal-binding</keyword>
<evidence type="ECO:0000256" key="5">
    <source>
        <dbReference type="ARBA" id="ARBA00023002"/>
    </source>
</evidence>
<dbReference type="Proteomes" id="UP000198654">
    <property type="component" value="Unassembled WGS sequence"/>
</dbReference>
<evidence type="ECO:0000256" key="1">
    <source>
        <dbReference type="ARBA" id="ARBA00001947"/>
    </source>
</evidence>
<comment type="similarity">
    <text evidence="2">Belongs to the zinc-containing alcohol dehydrogenase family.</text>
</comment>
<dbReference type="PANTHER" id="PTHR43350">
    <property type="entry name" value="NAD-DEPENDENT ALCOHOL DEHYDROGENASE"/>
    <property type="match status" value="1"/>
</dbReference>
<keyword evidence="7" id="KW-1185">Reference proteome</keyword>
<dbReference type="Gene3D" id="3.40.50.720">
    <property type="entry name" value="NAD(P)-binding Rossmann-like Domain"/>
    <property type="match status" value="1"/>
</dbReference>
<evidence type="ECO:0000256" key="2">
    <source>
        <dbReference type="ARBA" id="ARBA00008072"/>
    </source>
</evidence>
<dbReference type="CDD" id="cd08255">
    <property type="entry name" value="2-desacetyl-2-hydroxyethyl_bacteriochlorophyllide_like"/>
    <property type="match status" value="1"/>
</dbReference>
<reference evidence="6 7" key="1">
    <citation type="submission" date="2016-10" db="EMBL/GenBank/DDBJ databases">
        <authorList>
            <person name="de Groot N.N."/>
        </authorList>
    </citation>
    <scope>NUCLEOTIDE SEQUENCE [LARGE SCALE GENOMIC DNA]</scope>
    <source>
        <strain evidence="6 7">DSM 14789</strain>
    </source>
</reference>
<dbReference type="GO" id="GO:0016491">
    <property type="term" value="F:oxidoreductase activity"/>
    <property type="evidence" value="ECO:0007669"/>
    <property type="project" value="UniProtKB-KW"/>
</dbReference>
<dbReference type="EMBL" id="FNGI01000001">
    <property type="protein sequence ID" value="SDK77215.1"/>
    <property type="molecule type" value="Genomic_DNA"/>
</dbReference>
<dbReference type="AlphaFoldDB" id="A0A1G9EMH1"/>
<dbReference type="SUPFAM" id="SSF50129">
    <property type="entry name" value="GroES-like"/>
    <property type="match status" value="1"/>
</dbReference>
<dbReference type="OrthoDB" id="9781588at2"/>
<name>A0A1G9EMH1_9GAMM</name>
<gene>
    <name evidence="6" type="ORF">SAMN05661010_00029</name>
</gene>
<dbReference type="InterPro" id="IPR011032">
    <property type="entry name" value="GroES-like_sf"/>
</dbReference>
<evidence type="ECO:0000313" key="6">
    <source>
        <dbReference type="EMBL" id="SDK77215.1"/>
    </source>
</evidence>
<accession>A0A1G9EMH1</accession>
<proteinExistence type="inferred from homology"/>
<protein>
    <submittedName>
        <fullName evidence="6">Threonine dehydrogenase</fullName>
    </submittedName>
</protein>
<comment type="cofactor">
    <cofactor evidence="1">
        <name>Zn(2+)</name>
        <dbReference type="ChEBI" id="CHEBI:29105"/>
    </cofactor>
</comment>
<dbReference type="RefSeq" id="WP_089725900.1">
    <property type="nucleotide sequence ID" value="NZ_FNGI01000001.1"/>
</dbReference>
<organism evidence="6 7">
    <name type="scientific">Modicisalibacter muralis</name>
    <dbReference type="NCBI Taxonomy" id="119000"/>
    <lineage>
        <taxon>Bacteria</taxon>
        <taxon>Pseudomonadati</taxon>
        <taxon>Pseudomonadota</taxon>
        <taxon>Gammaproteobacteria</taxon>
        <taxon>Oceanospirillales</taxon>
        <taxon>Halomonadaceae</taxon>
        <taxon>Modicisalibacter</taxon>
    </lineage>
</organism>
<dbReference type="STRING" id="119000.SAMN05661010_00029"/>
<evidence type="ECO:0000256" key="3">
    <source>
        <dbReference type="ARBA" id="ARBA00022723"/>
    </source>
</evidence>
<evidence type="ECO:0000313" key="7">
    <source>
        <dbReference type="Proteomes" id="UP000198654"/>
    </source>
</evidence>
<keyword evidence="5" id="KW-0560">Oxidoreductase</keyword>
<dbReference type="SUPFAM" id="SSF51735">
    <property type="entry name" value="NAD(P)-binding Rossmann-fold domains"/>
    <property type="match status" value="1"/>
</dbReference>
<dbReference type="Gene3D" id="3.90.180.10">
    <property type="entry name" value="Medium-chain alcohol dehydrogenases, catalytic domain"/>
    <property type="match status" value="2"/>
</dbReference>
<dbReference type="InterPro" id="IPR036291">
    <property type="entry name" value="NAD(P)-bd_dom_sf"/>
</dbReference>
<evidence type="ECO:0000256" key="4">
    <source>
        <dbReference type="ARBA" id="ARBA00022833"/>
    </source>
</evidence>
<keyword evidence="4" id="KW-0862">Zinc</keyword>
<dbReference type="PANTHER" id="PTHR43350:SF19">
    <property type="entry name" value="D-GULOSIDE 3-DEHYDROGENASE"/>
    <property type="match status" value="1"/>
</dbReference>
<sequence>MATPIAKAKAFWTLSPGSGALREEPLPEPGPDEVLVHARYSAISRGTEALVFNGRVPPSEYERMRAPFQAGDFPGPVKYGYASVGTVEQGPSRLQGRDVFCLYPHQDRYVVPADAVLALPTEVPAERAVLAANMETAINGLWDAGPRMGDRIAVIGAGVVGALVAYLCARIPGTHVQLIDVEPGRAQLAQALGVPFCAPDGAYGDNDLVIHASGTPQGLRAGLALTGQEATLIEMSWFGQQEVSLPLGEAFHARRLTLRSSQVGSVSPARSVRWDHRRRLTLALELLADARLDALISADSDFTDLPALMPKLAAKAGGALCHRLRY</sequence>